<dbReference type="PANTHER" id="PTHR43649:SF12">
    <property type="entry name" value="DIACETYLCHITOBIOSE BINDING PROTEIN DASA"/>
    <property type="match status" value="1"/>
</dbReference>
<protein>
    <submittedName>
        <fullName evidence="2">ABC transporter substrate-binding protein</fullName>
    </submittedName>
</protein>
<dbReference type="PROSITE" id="PS51257">
    <property type="entry name" value="PROKAR_LIPOPROTEIN"/>
    <property type="match status" value="1"/>
</dbReference>
<feature type="signal peptide" evidence="1">
    <location>
        <begin position="1"/>
        <end position="21"/>
    </location>
</feature>
<name>A0A849HKV5_9MICO</name>
<evidence type="ECO:0000313" key="2">
    <source>
        <dbReference type="EMBL" id="NNM47749.1"/>
    </source>
</evidence>
<dbReference type="EMBL" id="JABEPQ010000004">
    <property type="protein sequence ID" value="NNM47749.1"/>
    <property type="molecule type" value="Genomic_DNA"/>
</dbReference>
<accession>A0A849HKV5</accession>
<dbReference type="Gene3D" id="3.40.190.10">
    <property type="entry name" value="Periplasmic binding protein-like II"/>
    <property type="match status" value="1"/>
</dbReference>
<organism evidence="2 3">
    <name type="scientific">Knoellia koreensis</name>
    <dbReference type="NCBI Taxonomy" id="2730921"/>
    <lineage>
        <taxon>Bacteria</taxon>
        <taxon>Bacillati</taxon>
        <taxon>Actinomycetota</taxon>
        <taxon>Actinomycetes</taxon>
        <taxon>Micrococcales</taxon>
        <taxon>Intrasporangiaceae</taxon>
        <taxon>Knoellia</taxon>
    </lineage>
</organism>
<comment type="caution">
    <text evidence="2">The sequence shown here is derived from an EMBL/GenBank/DDBJ whole genome shotgun (WGS) entry which is preliminary data.</text>
</comment>
<dbReference type="RefSeq" id="WP_171244856.1">
    <property type="nucleotide sequence ID" value="NZ_JABEPQ010000004.1"/>
</dbReference>
<sequence length="427" mass="45400">MTRKSVRVAVAAAGALGVMLAAGCSGGSAPASGSAGDGKAELTIWHYWDGNNGDTFASMAKDFEGSHPTTTLKLVNVPGSDLLTKLQAAAQSRTLPDIVIGDLVTVPRMAKTGQAVDLKPLVGENTWSDIYPEMLKFGDQGGKQISIPVSSNTLAWMFNKTDFTKAGLDPANPPQTWDELKAASAKIRKATGKPGFELFTTPGTDGEGVTWNFQVSLWQAGGEFLNGDNSKAAFNSEAGKKALQFWVDLVKAKDSPLAPWGEFEKGKAASAQEGSWMAGIWKPKPPFDFGVAQIPHPADGQPATNMGGEQAVVFTQDKAEQKAAGEFLTWFVDPAQNTSWSEKTGFLPVRKSVAESAEYKDFVKNTLPELQPFVDALPTAKARPATPLYPQVSLAFAKQVEEALHGKAVDQALADAETQVNAILSGK</sequence>
<dbReference type="CDD" id="cd14748">
    <property type="entry name" value="PBP2_UgpB"/>
    <property type="match status" value="1"/>
</dbReference>
<keyword evidence="3" id="KW-1185">Reference proteome</keyword>
<dbReference type="PANTHER" id="PTHR43649">
    <property type="entry name" value="ARABINOSE-BINDING PROTEIN-RELATED"/>
    <property type="match status" value="1"/>
</dbReference>
<dbReference type="AlphaFoldDB" id="A0A849HKV5"/>
<evidence type="ECO:0000313" key="3">
    <source>
        <dbReference type="Proteomes" id="UP000588586"/>
    </source>
</evidence>
<dbReference type="SUPFAM" id="SSF53850">
    <property type="entry name" value="Periplasmic binding protein-like II"/>
    <property type="match status" value="1"/>
</dbReference>
<dbReference type="Pfam" id="PF13416">
    <property type="entry name" value="SBP_bac_8"/>
    <property type="match status" value="1"/>
</dbReference>
<reference evidence="2 3" key="1">
    <citation type="submission" date="2020-04" db="EMBL/GenBank/DDBJ databases">
        <title>Knoellia sp. isolate from air conditioner.</title>
        <authorList>
            <person name="Chea S."/>
            <person name="Kim D.-U."/>
        </authorList>
    </citation>
    <scope>NUCLEOTIDE SEQUENCE [LARGE SCALE GENOMIC DNA]</scope>
    <source>
        <strain evidence="2 3">DB2414S</strain>
    </source>
</reference>
<evidence type="ECO:0000256" key="1">
    <source>
        <dbReference type="SAM" id="SignalP"/>
    </source>
</evidence>
<gene>
    <name evidence="2" type="ORF">HJG52_17290</name>
</gene>
<feature type="chain" id="PRO_5038845304" evidence="1">
    <location>
        <begin position="22"/>
        <end position="427"/>
    </location>
</feature>
<proteinExistence type="predicted"/>
<keyword evidence="1" id="KW-0732">Signal</keyword>
<dbReference type="Proteomes" id="UP000588586">
    <property type="component" value="Unassembled WGS sequence"/>
</dbReference>
<dbReference type="InterPro" id="IPR050490">
    <property type="entry name" value="Bact_solute-bd_prot1"/>
</dbReference>
<dbReference type="InterPro" id="IPR006059">
    <property type="entry name" value="SBP"/>
</dbReference>